<evidence type="ECO:0000313" key="2">
    <source>
        <dbReference type="Proteomes" id="UP000278031"/>
    </source>
</evidence>
<organism evidence="1 2">
    <name type="scientific">Candidatus Iainarchaeum sp</name>
    <dbReference type="NCBI Taxonomy" id="3101447"/>
    <lineage>
        <taxon>Archaea</taxon>
        <taxon>Candidatus Iainarchaeota</taxon>
        <taxon>Candidatus Iainarchaeia</taxon>
        <taxon>Candidatus Iainarchaeales</taxon>
        <taxon>Candidatus Iainarchaeaceae</taxon>
        <taxon>Candidatus Iainarchaeum</taxon>
    </lineage>
</organism>
<reference evidence="1 2" key="1">
    <citation type="submission" date="2018-06" db="EMBL/GenBank/DDBJ databases">
        <title>Extensive metabolic versatility and redundancy in microbially diverse, dynamic hydrothermal sediments.</title>
        <authorList>
            <person name="Dombrowski N."/>
            <person name="Teske A."/>
            <person name="Baker B.J."/>
        </authorList>
    </citation>
    <scope>NUCLEOTIDE SEQUENCE [LARGE SCALE GENOMIC DNA]</scope>
    <source>
        <strain evidence="1">B51_G17</strain>
    </source>
</reference>
<dbReference type="AlphaFoldDB" id="A0A497JIB2"/>
<gene>
    <name evidence="1" type="ORF">DRO04_01730</name>
</gene>
<accession>A0A497JIB2</accession>
<comment type="caution">
    <text evidence="1">The sequence shown here is derived from an EMBL/GenBank/DDBJ whole genome shotgun (WGS) entry which is preliminary data.</text>
</comment>
<name>A0A497JIB2_9ARCH</name>
<proteinExistence type="predicted"/>
<dbReference type="EMBL" id="QMWP01000052">
    <property type="protein sequence ID" value="RLG70552.1"/>
    <property type="molecule type" value="Genomic_DNA"/>
</dbReference>
<evidence type="ECO:0000313" key="1">
    <source>
        <dbReference type="EMBL" id="RLG70552.1"/>
    </source>
</evidence>
<protein>
    <submittedName>
        <fullName evidence="1">Uncharacterized protein</fullName>
    </submittedName>
</protein>
<sequence>MSSTDFSIFSGIPGFFFPALTLSQDLNMDFFNPSAKTEFRIYANGPIITMDGNDMYAKISSPKPLSIEVSNNNLILDANNQSKLYLYASGDIEAVPASGKKFYVTGDAQISKSLYINNDLDVYGNADVNDLDVNVAEIKDLNAYSIAKLYNADLYNQVDISGDLNFYGGVRKIQTNDNNLDINVHTKYLNILGKLTTSGQATLDSLSVTNNASVGGTLSVTGNTTLNNGLTVSNGGLTVSSGGLTVTGDSTFNDNVTVDGNVTFSGTWFILPRMDTPPTCDSSLEGAMYYDTGDNLVYVCTDYSGSYAWEDLNYNP</sequence>
<dbReference type="Proteomes" id="UP000278031">
    <property type="component" value="Unassembled WGS sequence"/>
</dbReference>